<feature type="compositionally biased region" description="Basic and acidic residues" evidence="1">
    <location>
        <begin position="144"/>
        <end position="161"/>
    </location>
</feature>
<feature type="compositionally biased region" description="Acidic residues" evidence="1">
    <location>
        <begin position="133"/>
        <end position="142"/>
    </location>
</feature>
<protein>
    <submittedName>
        <fullName evidence="3">Uncharacterized protein</fullName>
    </submittedName>
</protein>
<sequence>MFGSATSLFFCVLLVGSSSAEDWISTQVYTSLTTDEPAVEAKREAEGTTSTQEGVMKRHAGSEQPIDASTSTTPATVEEIAKRQAENESTENDKVISETERTPGEVMVKRDVEDEDNANEVSEDDVPSKREVEPEEGEEATPTDDLRERREATTVESELGRPRRYAAPDSVEARRVKRVSRAGSSHKARPSAISRAHNTNSNVEGQQNEEEEEETTEDAETEYE</sequence>
<keyword evidence="4" id="KW-1185">Reference proteome</keyword>
<evidence type="ECO:0000256" key="1">
    <source>
        <dbReference type="SAM" id="MobiDB-lite"/>
    </source>
</evidence>
<name>A0AA39H352_9BILA</name>
<reference evidence="3" key="1">
    <citation type="submission" date="2023-06" db="EMBL/GenBank/DDBJ databases">
        <title>Genomic analysis of the entomopathogenic nematode Steinernema hermaphroditum.</title>
        <authorList>
            <person name="Schwarz E.M."/>
            <person name="Heppert J.K."/>
            <person name="Baniya A."/>
            <person name="Schwartz H.T."/>
            <person name="Tan C.-H."/>
            <person name="Antoshechkin I."/>
            <person name="Sternberg P.W."/>
            <person name="Goodrich-Blair H."/>
            <person name="Dillman A.R."/>
        </authorList>
    </citation>
    <scope>NUCLEOTIDE SEQUENCE</scope>
    <source>
        <strain evidence="3">PS9179</strain>
        <tissue evidence="3">Whole animal</tissue>
    </source>
</reference>
<feature type="compositionally biased region" description="Acidic residues" evidence="1">
    <location>
        <begin position="113"/>
        <end position="125"/>
    </location>
</feature>
<dbReference type="Proteomes" id="UP001175271">
    <property type="component" value="Unassembled WGS sequence"/>
</dbReference>
<evidence type="ECO:0000256" key="2">
    <source>
        <dbReference type="SAM" id="SignalP"/>
    </source>
</evidence>
<feature type="signal peptide" evidence="2">
    <location>
        <begin position="1"/>
        <end position="20"/>
    </location>
</feature>
<feature type="region of interest" description="Disordered" evidence="1">
    <location>
        <begin position="33"/>
        <end position="224"/>
    </location>
</feature>
<proteinExistence type="predicted"/>
<evidence type="ECO:0000313" key="4">
    <source>
        <dbReference type="Proteomes" id="UP001175271"/>
    </source>
</evidence>
<comment type="caution">
    <text evidence="3">The sequence shown here is derived from an EMBL/GenBank/DDBJ whole genome shotgun (WGS) entry which is preliminary data.</text>
</comment>
<dbReference type="EMBL" id="JAUCMV010000005">
    <property type="protein sequence ID" value="KAK0398362.1"/>
    <property type="molecule type" value="Genomic_DNA"/>
</dbReference>
<feature type="compositionally biased region" description="Basic residues" evidence="1">
    <location>
        <begin position="175"/>
        <end position="189"/>
    </location>
</feature>
<organism evidence="3 4">
    <name type="scientific">Steinernema hermaphroditum</name>
    <dbReference type="NCBI Taxonomy" id="289476"/>
    <lineage>
        <taxon>Eukaryota</taxon>
        <taxon>Metazoa</taxon>
        <taxon>Ecdysozoa</taxon>
        <taxon>Nematoda</taxon>
        <taxon>Chromadorea</taxon>
        <taxon>Rhabditida</taxon>
        <taxon>Tylenchina</taxon>
        <taxon>Panagrolaimomorpha</taxon>
        <taxon>Strongyloidoidea</taxon>
        <taxon>Steinernematidae</taxon>
        <taxon>Steinernema</taxon>
    </lineage>
</organism>
<feature type="compositionally biased region" description="Basic and acidic residues" evidence="1">
    <location>
        <begin position="79"/>
        <end position="112"/>
    </location>
</feature>
<feature type="chain" id="PRO_5041459703" evidence="2">
    <location>
        <begin position="21"/>
        <end position="224"/>
    </location>
</feature>
<gene>
    <name evidence="3" type="ORF">QR680_002560</name>
</gene>
<feature type="compositionally biased region" description="Acidic residues" evidence="1">
    <location>
        <begin position="207"/>
        <end position="224"/>
    </location>
</feature>
<feature type="compositionally biased region" description="Polar residues" evidence="1">
    <location>
        <begin position="196"/>
        <end position="206"/>
    </location>
</feature>
<accession>A0AA39H352</accession>
<evidence type="ECO:0000313" key="3">
    <source>
        <dbReference type="EMBL" id="KAK0398362.1"/>
    </source>
</evidence>
<keyword evidence="2" id="KW-0732">Signal</keyword>
<dbReference type="AlphaFoldDB" id="A0AA39H352"/>